<gene>
    <name evidence="2" type="ORF">H2201_002535</name>
</gene>
<accession>A0ABQ9NY82</accession>
<proteinExistence type="predicted"/>
<feature type="region of interest" description="Disordered" evidence="1">
    <location>
        <begin position="119"/>
        <end position="185"/>
    </location>
</feature>
<dbReference type="Gene3D" id="3.30.450.30">
    <property type="entry name" value="Dynein light chain 2a, cytoplasmic"/>
    <property type="match status" value="1"/>
</dbReference>
<name>A0ABQ9NY82_9PEZI</name>
<dbReference type="Proteomes" id="UP001172684">
    <property type="component" value="Unassembled WGS sequence"/>
</dbReference>
<evidence type="ECO:0008006" key="4">
    <source>
        <dbReference type="Google" id="ProtNLM"/>
    </source>
</evidence>
<reference evidence="2" key="1">
    <citation type="submission" date="2022-10" db="EMBL/GenBank/DDBJ databases">
        <title>Culturing micro-colonial fungi from biological soil crusts in the Mojave desert and describing Neophaeococcomyces mojavensis, and introducing the new genera and species Taxawa tesnikishii.</title>
        <authorList>
            <person name="Kurbessoian T."/>
            <person name="Stajich J.E."/>
        </authorList>
    </citation>
    <scope>NUCLEOTIDE SEQUENCE</scope>
    <source>
        <strain evidence="2">TK_1</strain>
    </source>
</reference>
<protein>
    <recommendedName>
        <fullName evidence="4">Roadblock/LAMTOR2 domain-containing protein</fullName>
    </recommendedName>
</protein>
<feature type="compositionally biased region" description="Basic and acidic residues" evidence="1">
    <location>
        <begin position="149"/>
        <end position="159"/>
    </location>
</feature>
<sequence>MLNARKLSELLAKNVDAKLYPRLFVMSPNGTLLAYSTPANIKELRDQAALISMAWKDYEKAISSRQEDLSQTDDSAVGAQHKSLETLTIECDGNNLIVRAIQPKLLLVLVGGIPPGRKRGFKMTAEATGDPRYPSFEPSDSDSISAVAEETRSSPRQDSAKGTSTPSPPLKDLPAEAASHMSQRDKDIKLGALHIQRKKLDAMTKFIRDDFNSKGFVMPDDLSFP</sequence>
<evidence type="ECO:0000313" key="3">
    <source>
        <dbReference type="Proteomes" id="UP001172684"/>
    </source>
</evidence>
<evidence type="ECO:0000313" key="2">
    <source>
        <dbReference type="EMBL" id="KAJ9667334.1"/>
    </source>
</evidence>
<comment type="caution">
    <text evidence="2">The sequence shown here is derived from an EMBL/GenBank/DDBJ whole genome shotgun (WGS) entry which is preliminary data.</text>
</comment>
<keyword evidence="3" id="KW-1185">Reference proteome</keyword>
<dbReference type="EMBL" id="JAPDRL010000013">
    <property type="protein sequence ID" value="KAJ9667334.1"/>
    <property type="molecule type" value="Genomic_DNA"/>
</dbReference>
<evidence type="ECO:0000256" key="1">
    <source>
        <dbReference type="SAM" id="MobiDB-lite"/>
    </source>
</evidence>
<organism evidence="2 3">
    <name type="scientific">Coniosporium apollinis</name>
    <dbReference type="NCBI Taxonomy" id="61459"/>
    <lineage>
        <taxon>Eukaryota</taxon>
        <taxon>Fungi</taxon>
        <taxon>Dikarya</taxon>
        <taxon>Ascomycota</taxon>
        <taxon>Pezizomycotina</taxon>
        <taxon>Dothideomycetes</taxon>
        <taxon>Dothideomycetes incertae sedis</taxon>
        <taxon>Coniosporium</taxon>
    </lineage>
</organism>